<comment type="caution">
    <text evidence="1">The sequence shown here is derived from an EMBL/GenBank/DDBJ whole genome shotgun (WGS) entry which is preliminary data.</text>
</comment>
<evidence type="ECO:0000313" key="2">
    <source>
        <dbReference type="Proteomes" id="UP000078340"/>
    </source>
</evidence>
<protein>
    <submittedName>
        <fullName evidence="1">Uncharacterized protein</fullName>
    </submittedName>
</protein>
<sequence length="57" mass="6350">MLDQLFPAVRSDRRKIDICGSCKHAYRLSLTSSVNVTLGTIFPRKQLGPSFRLVGLS</sequence>
<organism evidence="1 2">
    <name type="scientific">Purpureocillium lilacinum</name>
    <name type="common">Paecilomyces lilacinus</name>
    <dbReference type="NCBI Taxonomy" id="33203"/>
    <lineage>
        <taxon>Eukaryota</taxon>
        <taxon>Fungi</taxon>
        <taxon>Dikarya</taxon>
        <taxon>Ascomycota</taxon>
        <taxon>Pezizomycotina</taxon>
        <taxon>Sordariomycetes</taxon>
        <taxon>Hypocreomycetidae</taxon>
        <taxon>Hypocreales</taxon>
        <taxon>Ophiocordycipitaceae</taxon>
        <taxon>Purpureocillium</taxon>
    </lineage>
</organism>
<reference evidence="1 2" key="1">
    <citation type="submission" date="2016-02" db="EMBL/GenBank/DDBJ databases">
        <title>Biosynthesis of antibiotic leucinostatins and their inhibition on Phytophthora in bio-control Purpureocillium lilacinum.</title>
        <authorList>
            <person name="Wang G."/>
            <person name="Liu Z."/>
            <person name="Lin R."/>
            <person name="Li E."/>
            <person name="Mao Z."/>
            <person name="Ling J."/>
            <person name="Yin W."/>
            <person name="Xie B."/>
        </authorList>
    </citation>
    <scope>NUCLEOTIDE SEQUENCE [LARGE SCALE GENOMIC DNA]</scope>
    <source>
        <strain evidence="1">PLFJ-1</strain>
    </source>
</reference>
<name>A0A179HSZ4_PURLI</name>
<dbReference type="EMBL" id="LSBI01000003">
    <property type="protein sequence ID" value="OAQ92549.1"/>
    <property type="molecule type" value="Genomic_DNA"/>
</dbReference>
<dbReference type="AlphaFoldDB" id="A0A179HSZ4"/>
<evidence type="ECO:0000313" key="1">
    <source>
        <dbReference type="EMBL" id="OAQ92549.1"/>
    </source>
</evidence>
<gene>
    <name evidence="1" type="ORF">VFPFJ_04290</name>
</gene>
<proteinExistence type="predicted"/>
<dbReference type="Proteomes" id="UP000078340">
    <property type="component" value="Unassembled WGS sequence"/>
</dbReference>
<accession>A0A179HSZ4</accession>